<dbReference type="Gene3D" id="1.50.10.100">
    <property type="entry name" value="Chondroitin AC/alginate lyase"/>
    <property type="match status" value="1"/>
</dbReference>
<reference evidence="3 4" key="1">
    <citation type="submission" date="2018-11" db="EMBL/GenBank/DDBJ databases">
        <title>Genomic Encyclopedia of Type Strains, Phase IV (KMG-IV): sequencing the most valuable type-strain genomes for metagenomic binning, comparative biology and taxonomic classification.</title>
        <authorList>
            <person name="Goeker M."/>
        </authorList>
    </citation>
    <scope>NUCLEOTIDE SEQUENCE [LARGE SCALE GENOMIC DNA]</scope>
    <source>
        <strain evidence="3 4">DSM 5900</strain>
    </source>
</reference>
<evidence type="ECO:0000313" key="3">
    <source>
        <dbReference type="EMBL" id="ROP80864.1"/>
    </source>
</evidence>
<sequence length="556" mass="59678">MAAVGAAPGAAGGGGASHWGRRVARAVASTLFDSPTYRWTLVGSKPRSVARLPIDPWAGDPIQGGHIMQGELRVAGDRVRVDGMWRMAVLPNSTLAAMHGFRWMRDLRAIGTPAAAAKARQLVDEWLAIPPLWQPIAWRSDVLGDRLFALLAHADWFAGSSDPAFDRRLLDGIAAGCRHLARVASWELDGEGCIAAAKGMVAVGTSMVGAEGQIRRALRILDRELPRQIAADGGHLSRNPAAQGRVLAHLVEIRGALAGARHPIPDSLTQAIDRSAPLLRFFRHSDGGLALFNGSREGEPKWLDTLLLHADAKGRPPLSAPHTGFQRMVAEKTLVLVDTGLPPPRGYDRGAHAGALSFEMSIGKERLIVNCGAHPTGAGDWDLAQRATAAHSTLSIDDRNSAEIIAGRGIGRRPRHVTCDRREADGASLLELSHDGYLHSHRVVHHRVLYLAATGDDLRGEDRLEGEAGRAFAIRFHLHPSIQVSVTQGGSAAFLRSPSGLAWRLRVAGAAVSLADSVYLGGRGDPRRTRQILLSGETGPEGAKVKWALQREDRRG</sequence>
<dbReference type="GO" id="GO:0030313">
    <property type="term" value="C:cell envelope"/>
    <property type="evidence" value="ECO:0007669"/>
    <property type="project" value="UniProtKB-SubCell"/>
</dbReference>
<comment type="subcellular location">
    <subcellularLocation>
        <location evidence="1">Cell envelope</location>
    </subcellularLocation>
</comment>
<evidence type="ECO:0000256" key="1">
    <source>
        <dbReference type="ARBA" id="ARBA00004196"/>
    </source>
</evidence>
<dbReference type="Gene3D" id="2.70.98.70">
    <property type="match status" value="1"/>
</dbReference>
<feature type="domain" description="Heparinase II/III-like C-terminal" evidence="2">
    <location>
        <begin position="313"/>
        <end position="547"/>
    </location>
</feature>
<evidence type="ECO:0000313" key="4">
    <source>
        <dbReference type="Proteomes" id="UP000278222"/>
    </source>
</evidence>
<dbReference type="Proteomes" id="UP000278222">
    <property type="component" value="Unassembled WGS sequence"/>
</dbReference>
<organism evidence="3 4">
    <name type="scientific">Stella humosa</name>
    <dbReference type="NCBI Taxonomy" id="94"/>
    <lineage>
        <taxon>Bacteria</taxon>
        <taxon>Pseudomonadati</taxon>
        <taxon>Pseudomonadota</taxon>
        <taxon>Alphaproteobacteria</taxon>
        <taxon>Rhodospirillales</taxon>
        <taxon>Stellaceae</taxon>
        <taxon>Stella</taxon>
    </lineage>
</organism>
<accession>A0A3N1KKA6</accession>
<evidence type="ECO:0000259" key="2">
    <source>
        <dbReference type="Pfam" id="PF07940"/>
    </source>
</evidence>
<protein>
    <submittedName>
        <fullName evidence="3">Putative heparinase superfamily protein</fullName>
    </submittedName>
</protein>
<name>A0A3N1KKA6_9PROT</name>
<dbReference type="EMBL" id="RJKX01000020">
    <property type="protein sequence ID" value="ROP80864.1"/>
    <property type="molecule type" value="Genomic_DNA"/>
</dbReference>
<dbReference type="AlphaFoldDB" id="A0A3N1KKA6"/>
<dbReference type="Pfam" id="PF07940">
    <property type="entry name" value="Hepar_II_III_C"/>
    <property type="match status" value="1"/>
</dbReference>
<dbReference type="GO" id="GO:0016829">
    <property type="term" value="F:lyase activity"/>
    <property type="evidence" value="ECO:0007669"/>
    <property type="project" value="InterPro"/>
</dbReference>
<dbReference type="InterPro" id="IPR008929">
    <property type="entry name" value="Chondroitin_lyas"/>
</dbReference>
<proteinExistence type="predicted"/>
<dbReference type="InterPro" id="IPR012480">
    <property type="entry name" value="Hepar_II_III_C"/>
</dbReference>
<keyword evidence="4" id="KW-1185">Reference proteome</keyword>
<comment type="caution">
    <text evidence="3">The sequence shown here is derived from an EMBL/GenBank/DDBJ whole genome shotgun (WGS) entry which is preliminary data.</text>
</comment>
<dbReference type="RefSeq" id="WP_123695791.1">
    <property type="nucleotide sequence ID" value="NZ_AP019700.1"/>
</dbReference>
<dbReference type="OrthoDB" id="9787373at2"/>
<gene>
    <name evidence="3" type="ORF">EDC65_5514</name>
</gene>